<comment type="caution">
    <text evidence="8">The sequence shown here is derived from an EMBL/GenBank/DDBJ whole genome shotgun (WGS) entry which is preliminary data.</text>
</comment>
<evidence type="ECO:0000313" key="8">
    <source>
        <dbReference type="EMBL" id="KYC53611.1"/>
    </source>
</evidence>
<dbReference type="SUPFAM" id="SSF55785">
    <property type="entry name" value="PYP-like sensor domain (PAS domain)"/>
    <property type="match status" value="3"/>
</dbReference>
<sequence length="465" mass="54124">MYNDSTNRPDVPRTDSLLSKEHNFINTLVQASPAFYVVIDPKGKTLFMNDSMLKSLGYGLEEVIGMDYVSTFVPESDRASLSEILDKLMKMKEPTINKNNILTKDGREILVEWHGRSLFDENGNFDFFLGIGVDLSDRKKMEEEIENREKTLNGIFAAAPIGINLMKDRCVIWCNLRMGEITGYSLEEIIGSDAKLFYETEEEYFKLKDLLYPHNIEEYPLEEVANWKRKDGEPIHVSIRVSPYYDKDLSQGYITTVRDITKEKEAERSLKERECTLNSILTAAPVGIKLVLNRQIVWCNRKMMEITGYSLDELTNRNLRFLYPDEGEYLKVGDMLYGEPSYEDFKGIETTWKRKDGHLINCYIGISPINPLNYNEGMIEVVMDITDRKKSHKQLEENLEYFAHLVDHIRNPLAIMSGFIQVEVENEKTKDRLMRQINRIEALIKQLDKGWLDTEDTRNYLKKYM</sequence>
<dbReference type="InterPro" id="IPR013767">
    <property type="entry name" value="PAS_fold"/>
</dbReference>
<evidence type="ECO:0000256" key="4">
    <source>
        <dbReference type="ARBA" id="ARBA00022679"/>
    </source>
</evidence>
<dbReference type="PROSITE" id="PS50112">
    <property type="entry name" value="PAS"/>
    <property type="match status" value="2"/>
</dbReference>
<name>A0A150J8T1_9EURY</name>
<dbReference type="PROSITE" id="PS50113">
    <property type="entry name" value="PAC"/>
    <property type="match status" value="3"/>
</dbReference>
<evidence type="ECO:0000259" key="7">
    <source>
        <dbReference type="PROSITE" id="PS50113"/>
    </source>
</evidence>
<dbReference type="InterPro" id="IPR000014">
    <property type="entry name" value="PAS"/>
</dbReference>
<dbReference type="SMART" id="SM00086">
    <property type="entry name" value="PAC"/>
    <property type="match status" value="3"/>
</dbReference>
<dbReference type="InterPro" id="IPR000700">
    <property type="entry name" value="PAS-assoc_C"/>
</dbReference>
<dbReference type="Proteomes" id="UP000075578">
    <property type="component" value="Unassembled WGS sequence"/>
</dbReference>
<dbReference type="InterPro" id="IPR052162">
    <property type="entry name" value="Sensor_kinase/Photoreceptor"/>
</dbReference>
<dbReference type="Gene3D" id="3.30.450.20">
    <property type="entry name" value="PAS domain"/>
    <property type="match status" value="3"/>
</dbReference>
<dbReference type="GO" id="GO:0006355">
    <property type="term" value="P:regulation of DNA-templated transcription"/>
    <property type="evidence" value="ECO:0007669"/>
    <property type="project" value="InterPro"/>
</dbReference>
<dbReference type="PANTHER" id="PTHR43304:SF1">
    <property type="entry name" value="PAC DOMAIN-CONTAINING PROTEIN"/>
    <property type="match status" value="1"/>
</dbReference>
<feature type="domain" description="PAC" evidence="7">
    <location>
        <begin position="95"/>
        <end position="147"/>
    </location>
</feature>
<reference evidence="8 9" key="1">
    <citation type="journal article" date="2016" name="ISME J.">
        <title>Chasing the elusive Euryarchaeota class WSA2: genomes reveal a uniquely fastidious methyl-reducing methanogen.</title>
        <authorList>
            <person name="Nobu M.K."/>
            <person name="Narihiro T."/>
            <person name="Kuroda K."/>
            <person name="Mei R."/>
            <person name="Liu W.T."/>
        </authorList>
    </citation>
    <scope>NUCLEOTIDE SEQUENCE [LARGE SCALE GENOMIC DNA]</scope>
    <source>
        <strain evidence="8">U1lsi0528_Bin089</strain>
    </source>
</reference>
<dbReference type="CDD" id="cd00082">
    <property type="entry name" value="HisKA"/>
    <property type="match status" value="1"/>
</dbReference>
<dbReference type="InterPro" id="IPR001610">
    <property type="entry name" value="PAC"/>
</dbReference>
<dbReference type="NCBIfam" id="TIGR00229">
    <property type="entry name" value="sensory_box"/>
    <property type="match status" value="3"/>
</dbReference>
<keyword evidence="4" id="KW-0808">Transferase</keyword>
<evidence type="ECO:0000256" key="3">
    <source>
        <dbReference type="ARBA" id="ARBA00022553"/>
    </source>
</evidence>
<gene>
    <name evidence="8" type="primary">bat_3</name>
    <name evidence="8" type="ORF">AMQ74_00354</name>
</gene>
<evidence type="ECO:0000259" key="6">
    <source>
        <dbReference type="PROSITE" id="PS50112"/>
    </source>
</evidence>
<keyword evidence="5" id="KW-0418">Kinase</keyword>
<dbReference type="EC" id="2.7.13.3" evidence="2"/>
<protein>
    <recommendedName>
        <fullName evidence="2">histidine kinase</fullName>
        <ecNumber evidence="2">2.7.13.3</ecNumber>
    </recommendedName>
</protein>
<evidence type="ECO:0000313" key="9">
    <source>
        <dbReference type="Proteomes" id="UP000075578"/>
    </source>
</evidence>
<dbReference type="SMART" id="SM00091">
    <property type="entry name" value="PAS"/>
    <property type="match status" value="3"/>
</dbReference>
<dbReference type="CDD" id="cd00130">
    <property type="entry name" value="PAS"/>
    <property type="match status" value="3"/>
</dbReference>
<dbReference type="SMART" id="SM00388">
    <property type="entry name" value="HisKA"/>
    <property type="match status" value="1"/>
</dbReference>
<dbReference type="Pfam" id="PF00989">
    <property type="entry name" value="PAS"/>
    <property type="match status" value="1"/>
</dbReference>
<evidence type="ECO:0000256" key="2">
    <source>
        <dbReference type="ARBA" id="ARBA00012438"/>
    </source>
</evidence>
<feature type="domain" description="PAS" evidence="6">
    <location>
        <begin position="21"/>
        <end position="92"/>
    </location>
</feature>
<dbReference type="InterPro" id="IPR003661">
    <property type="entry name" value="HisK_dim/P_dom"/>
</dbReference>
<keyword evidence="3" id="KW-0597">Phosphoprotein</keyword>
<feature type="domain" description="PAC" evidence="7">
    <location>
        <begin position="217"/>
        <end position="272"/>
    </location>
</feature>
<feature type="domain" description="PAC" evidence="7">
    <location>
        <begin position="346"/>
        <end position="397"/>
    </location>
</feature>
<organism evidence="8 9">
    <name type="scientific">Candidatus Methanofastidiosum methylothiophilum</name>
    <dbReference type="NCBI Taxonomy" id="1705564"/>
    <lineage>
        <taxon>Archaea</taxon>
        <taxon>Methanobacteriati</taxon>
        <taxon>Methanobacteriota</taxon>
        <taxon>Stenosarchaea group</taxon>
        <taxon>Candidatus Methanofastidiosia</taxon>
        <taxon>Candidatus Methanofastidiosales</taxon>
        <taxon>Candidatus Methanofastidiosaceae</taxon>
        <taxon>Candidatus Methanofastidiosum</taxon>
    </lineage>
</organism>
<feature type="domain" description="PAS" evidence="6">
    <location>
        <begin position="296"/>
        <end position="331"/>
    </location>
</feature>
<dbReference type="EMBL" id="LNGD01000011">
    <property type="protein sequence ID" value="KYC53611.1"/>
    <property type="molecule type" value="Genomic_DNA"/>
</dbReference>
<comment type="catalytic activity">
    <reaction evidence="1">
        <text>ATP + protein L-histidine = ADP + protein N-phospho-L-histidine.</text>
        <dbReference type="EC" id="2.7.13.3"/>
    </reaction>
</comment>
<dbReference type="AlphaFoldDB" id="A0A150J8T1"/>
<dbReference type="InterPro" id="IPR035965">
    <property type="entry name" value="PAS-like_dom_sf"/>
</dbReference>
<evidence type="ECO:0000256" key="1">
    <source>
        <dbReference type="ARBA" id="ARBA00000085"/>
    </source>
</evidence>
<proteinExistence type="predicted"/>
<dbReference type="PANTHER" id="PTHR43304">
    <property type="entry name" value="PHYTOCHROME-LIKE PROTEIN CPH1"/>
    <property type="match status" value="1"/>
</dbReference>
<dbReference type="Pfam" id="PF13426">
    <property type="entry name" value="PAS_9"/>
    <property type="match status" value="2"/>
</dbReference>
<dbReference type="GO" id="GO:0000155">
    <property type="term" value="F:phosphorelay sensor kinase activity"/>
    <property type="evidence" value="ECO:0007669"/>
    <property type="project" value="InterPro"/>
</dbReference>
<evidence type="ECO:0000256" key="5">
    <source>
        <dbReference type="ARBA" id="ARBA00022777"/>
    </source>
</evidence>
<accession>A0A150J8T1</accession>